<reference evidence="1 2" key="1">
    <citation type="submission" date="2007-10" db="EMBL/GenBank/DDBJ databases">
        <authorList>
            <person name="Yayanos A."/>
            <person name="Ferriera S."/>
            <person name="Johnson J."/>
            <person name="Kravitz S."/>
            <person name="Halpern A."/>
            <person name="Remington K."/>
            <person name="Beeson K."/>
            <person name="Tran B."/>
            <person name="Rogers Y.-H."/>
            <person name="Friedman R."/>
            <person name="Venter J.C."/>
        </authorList>
    </citation>
    <scope>NUCLEOTIDE SEQUENCE [LARGE SCALE GENOMIC DNA]</scope>
    <source>
        <strain evidence="1 2">KT99</strain>
    </source>
</reference>
<gene>
    <name evidence="1" type="ORF">KT99_00005</name>
</gene>
<organism evidence="1 2">
    <name type="scientific">Shewanella benthica KT99</name>
    <dbReference type="NCBI Taxonomy" id="314608"/>
    <lineage>
        <taxon>Bacteria</taxon>
        <taxon>Pseudomonadati</taxon>
        <taxon>Pseudomonadota</taxon>
        <taxon>Gammaproteobacteria</taxon>
        <taxon>Alteromonadales</taxon>
        <taxon>Shewanellaceae</taxon>
        <taxon>Shewanella</taxon>
    </lineage>
</organism>
<dbReference type="EMBL" id="ABIC01000124">
    <property type="protein sequence ID" value="EDP98608.1"/>
    <property type="molecule type" value="Genomic_DNA"/>
</dbReference>
<protein>
    <submittedName>
        <fullName evidence="1">Uncharacterized protein</fullName>
    </submittedName>
</protein>
<sequence>LLRSFNKEKGKLPALAFTTSNWQELLKGYSKP</sequence>
<accession>A9DPP7</accession>
<dbReference type="Proteomes" id="UP000005839">
    <property type="component" value="Unassembled WGS sequence"/>
</dbReference>
<keyword evidence="2" id="KW-1185">Reference proteome</keyword>
<dbReference type="AlphaFoldDB" id="A9DPP7"/>
<name>A9DPP7_9GAMM</name>
<comment type="caution">
    <text evidence="1">The sequence shown here is derived from an EMBL/GenBank/DDBJ whole genome shotgun (WGS) entry which is preliminary data.</text>
</comment>
<dbReference type="STRING" id="314608.KT99_00005"/>
<proteinExistence type="predicted"/>
<evidence type="ECO:0000313" key="1">
    <source>
        <dbReference type="EMBL" id="EDP98608.1"/>
    </source>
</evidence>
<evidence type="ECO:0000313" key="2">
    <source>
        <dbReference type="Proteomes" id="UP000005839"/>
    </source>
</evidence>
<feature type="non-terminal residue" evidence="1">
    <location>
        <position position="1"/>
    </location>
</feature>